<dbReference type="Proteomes" id="UP000325122">
    <property type="component" value="Unassembled WGS sequence"/>
</dbReference>
<accession>A0A5M6ZMY4</accession>
<evidence type="ECO:0000259" key="2">
    <source>
        <dbReference type="Pfam" id="PF00892"/>
    </source>
</evidence>
<feature type="transmembrane region" description="Helical" evidence="1">
    <location>
        <begin position="90"/>
        <end position="111"/>
    </location>
</feature>
<evidence type="ECO:0000313" key="4">
    <source>
        <dbReference type="Proteomes" id="UP000325122"/>
    </source>
</evidence>
<dbReference type="RefSeq" id="WP_150022919.1">
    <property type="nucleotide sequence ID" value="NZ_VWOJ01000002.1"/>
</dbReference>
<feature type="transmembrane region" description="Helical" evidence="1">
    <location>
        <begin position="144"/>
        <end position="162"/>
    </location>
</feature>
<sequence length="282" mass="29137">MSEAPVIALAAALGSAMAHAVMTLFTKQARDMLVFRAVSMTICALALSPLLILLPFPPWEAWRFLLLGAAIIWAFNMAMIAAMQRGQMNLVYPVMRGSAPALAGLFAFIVLGEPLGPAAILGLSIASAALIAFAWPERGGAPKAGALAFALTAALMTASYTVNDASGVRAAGSALSYLSWFFVLSAASLGATALIRRGRAFAMQARSELPRAAASSVFNITTYGLALYALSIAPVAPVAALRETSIVFGAILAAIVLKEPFGARRAVMALVLAGGLALLQLG</sequence>
<dbReference type="AlphaFoldDB" id="A0A5M6ZMY4"/>
<feature type="transmembrane region" description="Helical" evidence="1">
    <location>
        <begin position="216"/>
        <end position="233"/>
    </location>
</feature>
<feature type="transmembrane region" description="Helical" evidence="1">
    <location>
        <begin position="6"/>
        <end position="26"/>
    </location>
</feature>
<protein>
    <submittedName>
        <fullName evidence="3">EamA family transporter</fullName>
    </submittedName>
</protein>
<reference evidence="3 4" key="1">
    <citation type="submission" date="2019-09" db="EMBL/GenBank/DDBJ databases">
        <authorList>
            <person name="Kevbrin V."/>
            <person name="Grouzdev D.S."/>
        </authorList>
    </citation>
    <scope>NUCLEOTIDE SEQUENCE [LARGE SCALE GENOMIC DNA]</scope>
    <source>
        <strain evidence="3 4">G-192</strain>
    </source>
</reference>
<keyword evidence="1" id="KW-1133">Transmembrane helix</keyword>
<proteinExistence type="predicted"/>
<name>A0A5M6ZMY4_9PROT</name>
<dbReference type="GO" id="GO:0016020">
    <property type="term" value="C:membrane"/>
    <property type="evidence" value="ECO:0007669"/>
    <property type="project" value="InterPro"/>
</dbReference>
<keyword evidence="1" id="KW-0472">Membrane</keyword>
<feature type="transmembrane region" description="Helical" evidence="1">
    <location>
        <begin position="174"/>
        <end position="195"/>
    </location>
</feature>
<dbReference type="Pfam" id="PF00892">
    <property type="entry name" value="EamA"/>
    <property type="match status" value="2"/>
</dbReference>
<feature type="domain" description="EamA" evidence="2">
    <location>
        <begin position="147"/>
        <end position="279"/>
    </location>
</feature>
<feature type="transmembrane region" description="Helical" evidence="1">
    <location>
        <begin position="62"/>
        <end position="83"/>
    </location>
</feature>
<dbReference type="InterPro" id="IPR000620">
    <property type="entry name" value="EamA_dom"/>
</dbReference>
<organism evidence="3 4">
    <name type="scientific">Alkalicaulis satelles</name>
    <dbReference type="NCBI Taxonomy" id="2609175"/>
    <lineage>
        <taxon>Bacteria</taxon>
        <taxon>Pseudomonadati</taxon>
        <taxon>Pseudomonadota</taxon>
        <taxon>Alphaproteobacteria</taxon>
        <taxon>Maricaulales</taxon>
        <taxon>Maricaulaceae</taxon>
        <taxon>Alkalicaulis</taxon>
    </lineage>
</organism>
<feature type="transmembrane region" description="Helical" evidence="1">
    <location>
        <begin position="33"/>
        <end position="56"/>
    </location>
</feature>
<dbReference type="SUPFAM" id="SSF103481">
    <property type="entry name" value="Multidrug resistance efflux transporter EmrE"/>
    <property type="match status" value="2"/>
</dbReference>
<keyword evidence="4" id="KW-1185">Reference proteome</keyword>
<gene>
    <name evidence="3" type="ORF">F1654_07570</name>
</gene>
<comment type="caution">
    <text evidence="3">The sequence shown here is derived from an EMBL/GenBank/DDBJ whole genome shotgun (WGS) entry which is preliminary data.</text>
</comment>
<dbReference type="InterPro" id="IPR037185">
    <property type="entry name" value="EmrE-like"/>
</dbReference>
<feature type="transmembrane region" description="Helical" evidence="1">
    <location>
        <begin position="117"/>
        <end position="135"/>
    </location>
</feature>
<evidence type="ECO:0000256" key="1">
    <source>
        <dbReference type="SAM" id="Phobius"/>
    </source>
</evidence>
<dbReference type="Gene3D" id="1.10.3730.20">
    <property type="match status" value="1"/>
</dbReference>
<evidence type="ECO:0000313" key="3">
    <source>
        <dbReference type="EMBL" id="KAA5803651.1"/>
    </source>
</evidence>
<feature type="domain" description="EamA" evidence="2">
    <location>
        <begin position="8"/>
        <end position="131"/>
    </location>
</feature>
<keyword evidence="1" id="KW-0812">Transmembrane</keyword>
<dbReference type="EMBL" id="VWOJ01000002">
    <property type="protein sequence ID" value="KAA5803651.1"/>
    <property type="molecule type" value="Genomic_DNA"/>
</dbReference>